<comment type="caution">
    <text evidence="1">The sequence shown here is derived from an EMBL/GenBank/DDBJ whole genome shotgun (WGS) entry which is preliminary data.</text>
</comment>
<name>A0ABR9P060_9ACTN</name>
<dbReference type="RefSeq" id="WP_193119878.1">
    <property type="nucleotide sequence ID" value="NZ_JADBGI010000001.1"/>
</dbReference>
<dbReference type="Pfam" id="PF13419">
    <property type="entry name" value="HAD_2"/>
    <property type="match status" value="1"/>
</dbReference>
<dbReference type="Gene3D" id="1.10.150.240">
    <property type="entry name" value="Putative phosphatase, domain 2"/>
    <property type="match status" value="1"/>
</dbReference>
<dbReference type="InterPro" id="IPR036412">
    <property type="entry name" value="HAD-like_sf"/>
</dbReference>
<dbReference type="InterPro" id="IPR023198">
    <property type="entry name" value="PGP-like_dom2"/>
</dbReference>
<evidence type="ECO:0000313" key="2">
    <source>
        <dbReference type="Proteomes" id="UP000806528"/>
    </source>
</evidence>
<keyword evidence="2" id="KW-1185">Reference proteome</keyword>
<dbReference type="InterPro" id="IPR023214">
    <property type="entry name" value="HAD_sf"/>
</dbReference>
<sequence length="209" mass="21830">MSMQPSAVVFDLDGTLVDSGRAHLASLRYAAHTVGLPVPSIERCADCQRSTDLDTLATLVGDDLSSLGFAAYRASFTRLLWTVRAMPGALDLVLALKGAGVVLGVCTGRSRVEAQLLLDAVGLDVPLITSREDVELPKPDPSGLLATIQVLGADRERAVYVGDGHADAEQGSEARVRTYVVGDTALVPGPGVVRAASLGELPIVSERAL</sequence>
<keyword evidence="1" id="KW-0378">Hydrolase</keyword>
<dbReference type="SFLD" id="SFLDS00003">
    <property type="entry name" value="Haloacid_Dehalogenase"/>
    <property type="match status" value="1"/>
</dbReference>
<dbReference type="GO" id="GO:0016787">
    <property type="term" value="F:hydrolase activity"/>
    <property type="evidence" value="ECO:0007669"/>
    <property type="project" value="UniProtKB-KW"/>
</dbReference>
<protein>
    <submittedName>
        <fullName evidence="1">HAD family hydrolase</fullName>
    </submittedName>
</protein>
<evidence type="ECO:0000313" key="1">
    <source>
        <dbReference type="EMBL" id="MBE2997216.1"/>
    </source>
</evidence>
<gene>
    <name evidence="1" type="ORF">IDM40_00655</name>
</gene>
<reference evidence="1 2" key="1">
    <citation type="submission" date="2020-09" db="EMBL/GenBank/DDBJ databases">
        <title>Diversity and distribution of actinomycetes associated with coral in the coast of Hainan.</title>
        <authorList>
            <person name="Li F."/>
        </authorList>
    </citation>
    <scope>NUCLEOTIDE SEQUENCE [LARGE SCALE GENOMIC DNA]</scope>
    <source>
        <strain evidence="1 2">HNM0947</strain>
    </source>
</reference>
<dbReference type="PANTHER" id="PTHR43434:SF1">
    <property type="entry name" value="PHOSPHOGLYCOLATE PHOSPHATASE"/>
    <property type="match status" value="1"/>
</dbReference>
<proteinExistence type="predicted"/>
<dbReference type="SFLD" id="SFLDG01129">
    <property type="entry name" value="C1.5:_HAD__Beta-PGM__Phosphata"/>
    <property type="match status" value="1"/>
</dbReference>
<accession>A0ABR9P060</accession>
<dbReference type="InterPro" id="IPR041492">
    <property type="entry name" value="HAD_2"/>
</dbReference>
<dbReference type="Gene3D" id="3.40.50.1000">
    <property type="entry name" value="HAD superfamily/HAD-like"/>
    <property type="match status" value="1"/>
</dbReference>
<dbReference type="PANTHER" id="PTHR43434">
    <property type="entry name" value="PHOSPHOGLYCOLATE PHOSPHATASE"/>
    <property type="match status" value="1"/>
</dbReference>
<dbReference type="SUPFAM" id="SSF56784">
    <property type="entry name" value="HAD-like"/>
    <property type="match status" value="1"/>
</dbReference>
<dbReference type="InterPro" id="IPR050155">
    <property type="entry name" value="HAD-like_hydrolase_sf"/>
</dbReference>
<dbReference type="EMBL" id="JADBGI010000001">
    <property type="protein sequence ID" value="MBE2997216.1"/>
    <property type="molecule type" value="Genomic_DNA"/>
</dbReference>
<organism evidence="1 2">
    <name type="scientific">Nocardiopsis coralli</name>
    <dbReference type="NCBI Taxonomy" id="2772213"/>
    <lineage>
        <taxon>Bacteria</taxon>
        <taxon>Bacillati</taxon>
        <taxon>Actinomycetota</taxon>
        <taxon>Actinomycetes</taxon>
        <taxon>Streptosporangiales</taxon>
        <taxon>Nocardiopsidaceae</taxon>
        <taxon>Nocardiopsis</taxon>
    </lineage>
</organism>
<dbReference type="Proteomes" id="UP000806528">
    <property type="component" value="Unassembled WGS sequence"/>
</dbReference>